<evidence type="ECO:0000313" key="1">
    <source>
        <dbReference type="EMBL" id="MCI79869.1"/>
    </source>
</evidence>
<dbReference type="AlphaFoldDB" id="A0A392UY09"/>
<reference evidence="1 2" key="1">
    <citation type="journal article" date="2018" name="Front. Plant Sci.">
        <title>Red Clover (Trifolium pratense) and Zigzag Clover (T. medium) - A Picture of Genomic Similarities and Differences.</title>
        <authorList>
            <person name="Dluhosova J."/>
            <person name="Istvanek J."/>
            <person name="Nedelnik J."/>
            <person name="Repkova J."/>
        </authorList>
    </citation>
    <scope>NUCLEOTIDE SEQUENCE [LARGE SCALE GENOMIC DNA]</scope>
    <source>
        <strain evidence="2">cv. 10/8</strain>
        <tissue evidence="1">Leaf</tissue>
    </source>
</reference>
<proteinExistence type="predicted"/>
<feature type="non-terminal residue" evidence="1">
    <location>
        <position position="1"/>
    </location>
</feature>
<sequence length="59" mass="6581">RLQEDWSLARKYSKIGVLVLLRAPSAAPWVPSVALQQVCCWFCLLRLAPARGCLARLSV</sequence>
<evidence type="ECO:0000313" key="2">
    <source>
        <dbReference type="Proteomes" id="UP000265520"/>
    </source>
</evidence>
<dbReference type="EMBL" id="LXQA010983126">
    <property type="protein sequence ID" value="MCI79869.1"/>
    <property type="molecule type" value="Genomic_DNA"/>
</dbReference>
<protein>
    <submittedName>
        <fullName evidence="1">Uncharacterized protein</fullName>
    </submittedName>
</protein>
<comment type="caution">
    <text evidence="1">The sequence shown here is derived from an EMBL/GenBank/DDBJ whole genome shotgun (WGS) entry which is preliminary data.</text>
</comment>
<accession>A0A392UY09</accession>
<dbReference type="Proteomes" id="UP000265520">
    <property type="component" value="Unassembled WGS sequence"/>
</dbReference>
<keyword evidence="2" id="KW-1185">Reference proteome</keyword>
<name>A0A392UY09_9FABA</name>
<organism evidence="1 2">
    <name type="scientific">Trifolium medium</name>
    <dbReference type="NCBI Taxonomy" id="97028"/>
    <lineage>
        <taxon>Eukaryota</taxon>
        <taxon>Viridiplantae</taxon>
        <taxon>Streptophyta</taxon>
        <taxon>Embryophyta</taxon>
        <taxon>Tracheophyta</taxon>
        <taxon>Spermatophyta</taxon>
        <taxon>Magnoliopsida</taxon>
        <taxon>eudicotyledons</taxon>
        <taxon>Gunneridae</taxon>
        <taxon>Pentapetalae</taxon>
        <taxon>rosids</taxon>
        <taxon>fabids</taxon>
        <taxon>Fabales</taxon>
        <taxon>Fabaceae</taxon>
        <taxon>Papilionoideae</taxon>
        <taxon>50 kb inversion clade</taxon>
        <taxon>NPAAA clade</taxon>
        <taxon>Hologalegina</taxon>
        <taxon>IRL clade</taxon>
        <taxon>Trifolieae</taxon>
        <taxon>Trifolium</taxon>
    </lineage>
</organism>